<dbReference type="PANTHER" id="PTHR44051:SF19">
    <property type="entry name" value="DISULFIDE-BOND OXIDOREDUCTASE YFCG"/>
    <property type="match status" value="1"/>
</dbReference>
<dbReference type="Gene3D" id="1.20.1050.10">
    <property type="match status" value="1"/>
</dbReference>
<name>A0ABQ5W9A5_9HYPH</name>
<dbReference type="PROSITE" id="PS50404">
    <property type="entry name" value="GST_NTER"/>
    <property type="match status" value="1"/>
</dbReference>
<dbReference type="SFLD" id="SFLDG01150">
    <property type="entry name" value="Main.1:_Beta-like"/>
    <property type="match status" value="1"/>
</dbReference>
<dbReference type="PROSITE" id="PS50405">
    <property type="entry name" value="GST_CTER"/>
    <property type="match status" value="1"/>
</dbReference>
<dbReference type="Gene3D" id="3.40.30.10">
    <property type="entry name" value="Glutaredoxin"/>
    <property type="match status" value="1"/>
</dbReference>
<dbReference type="Proteomes" id="UP001156691">
    <property type="component" value="Unassembled WGS sequence"/>
</dbReference>
<reference evidence="4" key="1">
    <citation type="journal article" date="2019" name="Int. J. Syst. Evol. Microbiol.">
        <title>The Global Catalogue of Microorganisms (GCM) 10K type strain sequencing project: providing services to taxonomists for standard genome sequencing and annotation.</title>
        <authorList>
            <consortium name="The Broad Institute Genomics Platform"/>
            <consortium name="The Broad Institute Genome Sequencing Center for Infectious Disease"/>
            <person name="Wu L."/>
            <person name="Ma J."/>
        </authorList>
    </citation>
    <scope>NUCLEOTIDE SEQUENCE [LARGE SCALE GENOMIC DNA]</scope>
    <source>
        <strain evidence="4">NBRC 112416</strain>
    </source>
</reference>
<evidence type="ECO:0000313" key="4">
    <source>
        <dbReference type="Proteomes" id="UP001156691"/>
    </source>
</evidence>
<keyword evidence="4" id="KW-1185">Reference proteome</keyword>
<dbReference type="EMBL" id="BSNS01000022">
    <property type="protein sequence ID" value="GLQ56690.1"/>
    <property type="molecule type" value="Genomic_DNA"/>
</dbReference>
<dbReference type="PANTHER" id="PTHR44051">
    <property type="entry name" value="GLUTATHIONE S-TRANSFERASE-RELATED"/>
    <property type="match status" value="1"/>
</dbReference>
<comment type="caution">
    <text evidence="3">The sequence shown here is derived from an EMBL/GenBank/DDBJ whole genome shotgun (WGS) entry which is preliminary data.</text>
</comment>
<accession>A0ABQ5W9A5</accession>
<sequence length="206" mass="23246">MLKILGRVTSINVRKVLWLADEMGLTYEREDWGMPLRDPKVPEFLALNPNGLVPVLIDEDFVLWESPAIMGYFARKYGPTLLAPEEPRARALCDQWLSWQGVELAGSWGYAAMALARKVPGYDDDAKIDESLTRWTAKMRILEAQLGKTAFIAGEAMTMADIAVGLAVHRWFSVERETEPMPQARAYLERLRGESKGGQYLTEKTP</sequence>
<dbReference type="SFLD" id="SFLDG00358">
    <property type="entry name" value="Main_(cytGST)"/>
    <property type="match status" value="1"/>
</dbReference>
<evidence type="ECO:0000259" key="1">
    <source>
        <dbReference type="PROSITE" id="PS50404"/>
    </source>
</evidence>
<feature type="domain" description="GST C-terminal" evidence="2">
    <location>
        <begin position="86"/>
        <end position="206"/>
    </location>
</feature>
<proteinExistence type="predicted"/>
<dbReference type="SUPFAM" id="SSF52833">
    <property type="entry name" value="Thioredoxin-like"/>
    <property type="match status" value="1"/>
</dbReference>
<dbReference type="Pfam" id="PF13409">
    <property type="entry name" value="GST_N_2"/>
    <property type="match status" value="1"/>
</dbReference>
<dbReference type="InterPro" id="IPR040079">
    <property type="entry name" value="Glutathione_S-Trfase"/>
</dbReference>
<dbReference type="SUPFAM" id="SSF47616">
    <property type="entry name" value="GST C-terminal domain-like"/>
    <property type="match status" value="1"/>
</dbReference>
<dbReference type="RefSeq" id="WP_284342101.1">
    <property type="nucleotide sequence ID" value="NZ_BSNS01000022.1"/>
</dbReference>
<dbReference type="CDD" id="cd03047">
    <property type="entry name" value="GST_N_2"/>
    <property type="match status" value="1"/>
</dbReference>
<organism evidence="3 4">
    <name type="scientific">Devosia nitrariae</name>
    <dbReference type="NCBI Taxonomy" id="2071872"/>
    <lineage>
        <taxon>Bacteria</taxon>
        <taxon>Pseudomonadati</taxon>
        <taxon>Pseudomonadota</taxon>
        <taxon>Alphaproteobacteria</taxon>
        <taxon>Hyphomicrobiales</taxon>
        <taxon>Devosiaceae</taxon>
        <taxon>Devosia</taxon>
    </lineage>
</organism>
<dbReference type="SFLD" id="SFLDS00019">
    <property type="entry name" value="Glutathione_Transferase_(cytos"/>
    <property type="match status" value="1"/>
</dbReference>
<evidence type="ECO:0000313" key="3">
    <source>
        <dbReference type="EMBL" id="GLQ56690.1"/>
    </source>
</evidence>
<dbReference type="InterPro" id="IPR036249">
    <property type="entry name" value="Thioredoxin-like_sf"/>
</dbReference>
<feature type="domain" description="GST N-terminal" evidence="1">
    <location>
        <begin position="1"/>
        <end position="81"/>
    </location>
</feature>
<protein>
    <submittedName>
        <fullName evidence="3">Glutathione S-transferase</fullName>
    </submittedName>
</protein>
<evidence type="ECO:0000259" key="2">
    <source>
        <dbReference type="PROSITE" id="PS50405"/>
    </source>
</evidence>
<gene>
    <name evidence="3" type="ORF">GCM10010862_39490</name>
</gene>
<dbReference type="Pfam" id="PF13410">
    <property type="entry name" value="GST_C_2"/>
    <property type="match status" value="1"/>
</dbReference>
<dbReference type="InterPro" id="IPR036282">
    <property type="entry name" value="Glutathione-S-Trfase_C_sf"/>
</dbReference>
<dbReference type="InterPro" id="IPR010987">
    <property type="entry name" value="Glutathione-S-Trfase_C-like"/>
</dbReference>
<dbReference type="InterPro" id="IPR004045">
    <property type="entry name" value="Glutathione_S-Trfase_N"/>
</dbReference>